<keyword evidence="2" id="KW-1185">Reference proteome</keyword>
<dbReference type="EMBL" id="JMIY01000005">
    <property type="protein sequence ID" value="KCZ71333.1"/>
    <property type="molecule type" value="Genomic_DNA"/>
</dbReference>
<dbReference type="AlphaFoldDB" id="A0A062V3Z6"/>
<gene>
    <name evidence="1" type="ORF">ANME2D_02060</name>
</gene>
<comment type="caution">
    <text evidence="1">The sequence shown here is derived from an EMBL/GenBank/DDBJ whole genome shotgun (WGS) entry which is preliminary data.</text>
</comment>
<protein>
    <submittedName>
        <fullName evidence="1">Uncharacterized protein</fullName>
    </submittedName>
</protein>
<evidence type="ECO:0000313" key="1">
    <source>
        <dbReference type="EMBL" id="KCZ71333.1"/>
    </source>
</evidence>
<proteinExistence type="predicted"/>
<dbReference type="OrthoDB" id="145562at2157"/>
<evidence type="ECO:0000313" key="2">
    <source>
        <dbReference type="Proteomes" id="UP000027153"/>
    </source>
</evidence>
<organism evidence="1 2">
    <name type="scientific">Candidatus Methanoperedens nitratireducens</name>
    <dbReference type="NCBI Taxonomy" id="1392998"/>
    <lineage>
        <taxon>Archaea</taxon>
        <taxon>Methanobacteriati</taxon>
        <taxon>Methanobacteriota</taxon>
        <taxon>Stenosarchaea group</taxon>
        <taxon>Methanomicrobia</taxon>
        <taxon>Methanosarcinales</taxon>
        <taxon>ANME-2 cluster</taxon>
        <taxon>Candidatus Methanoperedentaceae</taxon>
        <taxon>Candidatus Methanoperedens</taxon>
    </lineage>
</organism>
<reference evidence="1 2" key="1">
    <citation type="journal article" date="2013" name="Nature">
        <title>Anaerobic oxidation of methane coupled to nitrate reduction in a novel archaeal lineage.</title>
        <authorList>
            <person name="Haroon M.F."/>
            <person name="Hu S."/>
            <person name="Shi Y."/>
            <person name="Imelfort M."/>
            <person name="Keller J."/>
            <person name="Hugenholtz P."/>
            <person name="Yuan Z."/>
            <person name="Tyson G.W."/>
        </authorList>
    </citation>
    <scope>NUCLEOTIDE SEQUENCE [LARGE SCALE GENOMIC DNA]</scope>
    <source>
        <strain evidence="1 2">ANME-2d</strain>
    </source>
</reference>
<dbReference type="Proteomes" id="UP000027153">
    <property type="component" value="Unassembled WGS sequence"/>
</dbReference>
<sequence>MNLNVKRIQKRFDEFQRKKKESILAYKDKIHIVIYGAYNPPSDEKHLGEKERLIKLRDRLREDGYTNTAIVEDFTSSEASDTPNLEKSLDCLEWADLNILVFTCRGKTGSVARELIHAIDDPKILWKCRIFEEIDRGIPAMETLLKEELSLQRYTVTQVKREDDGDLYEHVSSDVFKFLRKNIQRFVSRVNT</sequence>
<name>A0A062V3Z6_9EURY</name>
<dbReference type="RefSeq" id="WP_048091219.1">
    <property type="nucleotide sequence ID" value="NZ_JMIY01000005.1"/>
</dbReference>
<accession>A0A062V3Z6</accession>